<evidence type="ECO:0000256" key="1">
    <source>
        <dbReference type="SAM" id="MobiDB-lite"/>
    </source>
</evidence>
<name>I9LBL7_9FIRM</name>
<dbReference type="AlphaFoldDB" id="I9LBL7"/>
<dbReference type="RefSeq" id="WP_007935035.1">
    <property type="nucleotide sequence ID" value="NZ_AKVJ01000029.1"/>
</dbReference>
<feature type="compositionally biased region" description="Basic and acidic residues" evidence="1">
    <location>
        <begin position="1"/>
        <end position="18"/>
    </location>
</feature>
<gene>
    <name evidence="2" type="ORF">FB4_3774</name>
</gene>
<keyword evidence="3" id="KW-1185">Reference proteome</keyword>
<evidence type="ECO:0000313" key="3">
    <source>
        <dbReference type="Proteomes" id="UP000004324"/>
    </source>
</evidence>
<dbReference type="EMBL" id="AKVJ01000029">
    <property type="protein sequence ID" value="EIW17731.1"/>
    <property type="molecule type" value="Genomic_DNA"/>
</dbReference>
<dbReference type="PATRIC" id="fig|1149862.3.peg.2737"/>
<proteinExistence type="predicted"/>
<dbReference type="Proteomes" id="UP000004324">
    <property type="component" value="Unassembled WGS sequence"/>
</dbReference>
<reference evidence="2 3" key="1">
    <citation type="journal article" date="2012" name="J. Bacteriol.">
        <title>Draft Genome Sequences for Two Metal-Reducing Pelosinus fermentans Strains Isolated from a Cr(VI)-Contaminated Site and for Type Strain R7.</title>
        <authorList>
            <person name="Brown S.D."/>
            <person name="Podar M."/>
            <person name="Klingeman D.M."/>
            <person name="Johnson C.M."/>
            <person name="Yang Z.K."/>
            <person name="Utturkar S.M."/>
            <person name="Land M.L."/>
            <person name="Mosher J.J."/>
            <person name="Hurt R.A.Jr."/>
            <person name="Phelps T.J."/>
            <person name="Palumbo A.V."/>
            <person name="Arkin A.P."/>
            <person name="Hazen T.C."/>
            <person name="Elias D.A."/>
        </authorList>
    </citation>
    <scope>NUCLEOTIDE SEQUENCE [LARGE SCALE GENOMIC DNA]</scope>
    <source>
        <strain evidence="2 3">B4</strain>
    </source>
</reference>
<protein>
    <submittedName>
        <fullName evidence="2">Uncharacterized protein</fullName>
    </submittedName>
</protein>
<evidence type="ECO:0000313" key="2">
    <source>
        <dbReference type="EMBL" id="EIW17731.1"/>
    </source>
</evidence>
<accession>I9LBL7</accession>
<organism evidence="2 3">
    <name type="scientific">Pelosinus fermentans B4</name>
    <dbReference type="NCBI Taxonomy" id="1149862"/>
    <lineage>
        <taxon>Bacteria</taxon>
        <taxon>Bacillati</taxon>
        <taxon>Bacillota</taxon>
        <taxon>Negativicutes</taxon>
        <taxon>Selenomonadales</taxon>
        <taxon>Sporomusaceae</taxon>
        <taxon>Pelosinus</taxon>
    </lineage>
</organism>
<sequence>MMEEPKNPSTTEQEKEQSSEPSVESSDTKTKQTVPTLYPDIEFINRTLP</sequence>
<comment type="caution">
    <text evidence="2">The sequence shown here is derived from an EMBL/GenBank/DDBJ whole genome shotgun (WGS) entry which is preliminary data.</text>
</comment>
<feature type="region of interest" description="Disordered" evidence="1">
    <location>
        <begin position="1"/>
        <end position="37"/>
    </location>
</feature>